<dbReference type="Pfam" id="PF00271">
    <property type="entry name" value="Helicase_C"/>
    <property type="match status" value="1"/>
</dbReference>
<dbReference type="EMBL" id="JACXVP010000003">
    <property type="protein sequence ID" value="KAG5616764.1"/>
    <property type="molecule type" value="Genomic_DNA"/>
</dbReference>
<feature type="compositionally biased region" description="Basic residues" evidence="9">
    <location>
        <begin position="89"/>
        <end position="99"/>
    </location>
</feature>
<dbReference type="PANTHER" id="PTHR47963:SF8">
    <property type="entry name" value="ATP-DEPENDENT RNA HELICASE DEAD"/>
    <property type="match status" value="1"/>
</dbReference>
<sequence>LFPLLQLQLNCNTVSAGPPPFSHLQAYISIFFYTQFTELVMPALGESETMASEDLMELKKSGNGSSADSHKKSKKTKIDSGSDSEELKKSKKKDKKRKALSLDDQENGNSEVLEPINLNEDEKKKKKKKKDEAKLVEEDSEEKEEDPNALSNFRISVPLREALIAKGINALFPIQAMTFDTILDGSDLVGRARTGQGKTLAFVLPILESLINGPTKVSRKTGYGRAPSVLVLLPTRELALQVFVDFEVYGGAVGLTSCCLYGNSPMGQQQVQLKRGVDIVVGTPGRIKDHIERGNIDFRSLKFRVLDEVDEMLKIGFVDDVEFILGKVEDASQVQTLLFSATLPCWVKHISSKFLKPDKKTADLVGDEKMKASKNVRHIIIPCSSSARSQLIPDIIRCYSSGGRTIIFTETRGYASELAGILPGARALHGEIQQSQREITLAGFRSGKFLTLVATNVAARGLDIDNVQLIVQCEPPRDVEAYIHRSGRTGRAGNTGVAVMLYDPKKSNISKIERESGVKFEHLSAPQPADVAKAAGKEAAEAIAEISDSVIPAFKAAAEELLHTSELSPAELLAKALAKAAVSISPRYLSDWGTKSDLMVDRTLLLLFQGYSEINSRSLLSSMENCVTLLLECGRPIFSPFFAYNVLRGFLSEEKVESIKGLTLTADGKGAVFDVSADDLDTFLAGKNAQGVSLEVVKELPRLQEKDQSRGGRFGGGRGGFSDRRNGGRFSGGRGGRGGGGRGYGNLGRRW</sequence>
<evidence type="ECO:0000259" key="10">
    <source>
        <dbReference type="PROSITE" id="PS51192"/>
    </source>
</evidence>
<dbReference type="GO" id="GO:0003723">
    <property type="term" value="F:RNA binding"/>
    <property type="evidence" value="ECO:0007669"/>
    <property type="project" value="UniProtKB-KW"/>
</dbReference>
<accession>A0A9J5ZXT6</accession>
<feature type="non-terminal residue" evidence="12">
    <location>
        <position position="1"/>
    </location>
</feature>
<feature type="compositionally biased region" description="Basic and acidic residues" evidence="9">
    <location>
        <begin position="76"/>
        <end position="88"/>
    </location>
</feature>
<evidence type="ECO:0000256" key="2">
    <source>
        <dbReference type="ARBA" id="ARBA00012552"/>
    </source>
</evidence>
<evidence type="ECO:0000256" key="8">
    <source>
        <dbReference type="ARBA" id="ARBA00047984"/>
    </source>
</evidence>
<dbReference type="InterPro" id="IPR014001">
    <property type="entry name" value="Helicase_ATP-bd"/>
</dbReference>
<keyword evidence="5" id="KW-0347">Helicase</keyword>
<dbReference type="PROSITE" id="PS51192">
    <property type="entry name" value="HELICASE_ATP_BIND_1"/>
    <property type="match status" value="1"/>
</dbReference>
<keyword evidence="3" id="KW-0547">Nucleotide-binding</keyword>
<feature type="region of interest" description="Disordered" evidence="9">
    <location>
        <begin position="59"/>
        <end position="148"/>
    </location>
</feature>
<dbReference type="Gene3D" id="3.30.70.2280">
    <property type="match status" value="1"/>
</dbReference>
<evidence type="ECO:0000256" key="6">
    <source>
        <dbReference type="ARBA" id="ARBA00022840"/>
    </source>
</evidence>
<evidence type="ECO:0000256" key="7">
    <source>
        <dbReference type="ARBA" id="ARBA00022884"/>
    </source>
</evidence>
<dbReference type="SUPFAM" id="SSF52540">
    <property type="entry name" value="P-loop containing nucleoside triphosphate hydrolases"/>
    <property type="match status" value="2"/>
</dbReference>
<dbReference type="InterPro" id="IPR011545">
    <property type="entry name" value="DEAD/DEAH_box_helicase_dom"/>
</dbReference>
<keyword evidence="7" id="KW-0694">RNA-binding</keyword>
<dbReference type="CDD" id="cd12937">
    <property type="entry name" value="GUCT_RH7_like"/>
    <property type="match status" value="1"/>
</dbReference>
<evidence type="ECO:0000313" key="13">
    <source>
        <dbReference type="Proteomes" id="UP000824120"/>
    </source>
</evidence>
<keyword evidence="6" id="KW-0067">ATP-binding</keyword>
<dbReference type="GO" id="GO:0005524">
    <property type="term" value="F:ATP binding"/>
    <property type="evidence" value="ECO:0007669"/>
    <property type="project" value="UniProtKB-KW"/>
</dbReference>
<dbReference type="CDD" id="cd18787">
    <property type="entry name" value="SF2_C_DEAD"/>
    <property type="match status" value="1"/>
</dbReference>
<evidence type="ECO:0000256" key="1">
    <source>
        <dbReference type="ARBA" id="ARBA00006517"/>
    </source>
</evidence>
<dbReference type="InterPro" id="IPR044742">
    <property type="entry name" value="DEAD/DEAH_RhlB"/>
</dbReference>
<feature type="domain" description="Helicase C-terminal" evidence="11">
    <location>
        <begin position="390"/>
        <end position="532"/>
    </location>
</feature>
<dbReference type="PROSITE" id="PS51194">
    <property type="entry name" value="HELICASE_CTER"/>
    <property type="match status" value="1"/>
</dbReference>
<feature type="domain" description="Helicase ATP-binding" evidence="10">
    <location>
        <begin position="179"/>
        <end position="361"/>
    </location>
</feature>
<dbReference type="EC" id="3.6.4.13" evidence="2"/>
<dbReference type="SMART" id="SM00487">
    <property type="entry name" value="DEXDc"/>
    <property type="match status" value="1"/>
</dbReference>
<evidence type="ECO:0000256" key="4">
    <source>
        <dbReference type="ARBA" id="ARBA00022801"/>
    </source>
</evidence>
<feature type="compositionally biased region" description="Acidic residues" evidence="9">
    <location>
        <begin position="138"/>
        <end position="147"/>
    </location>
</feature>
<keyword evidence="13" id="KW-1185">Reference proteome</keyword>
<protein>
    <recommendedName>
        <fullName evidence="2">RNA helicase</fullName>
        <ecNumber evidence="2">3.6.4.13</ecNumber>
    </recommendedName>
</protein>
<dbReference type="SUPFAM" id="SSF54928">
    <property type="entry name" value="RNA-binding domain, RBD"/>
    <property type="match status" value="1"/>
</dbReference>
<evidence type="ECO:0000259" key="11">
    <source>
        <dbReference type="PROSITE" id="PS51194"/>
    </source>
</evidence>
<feature type="compositionally biased region" description="Gly residues" evidence="9">
    <location>
        <begin position="729"/>
        <end position="751"/>
    </location>
</feature>
<evidence type="ECO:0000256" key="5">
    <source>
        <dbReference type="ARBA" id="ARBA00022806"/>
    </source>
</evidence>
<evidence type="ECO:0000313" key="12">
    <source>
        <dbReference type="EMBL" id="KAG5616764.1"/>
    </source>
</evidence>
<dbReference type="PANTHER" id="PTHR47963">
    <property type="entry name" value="DEAD-BOX ATP-DEPENDENT RNA HELICASE 47, MITOCHONDRIAL"/>
    <property type="match status" value="1"/>
</dbReference>
<dbReference type="OrthoDB" id="4255at2759"/>
<keyword evidence="4" id="KW-0378">Hydrolase</keyword>
<dbReference type="InterPro" id="IPR050547">
    <property type="entry name" value="DEAD_box_RNA_helicases"/>
</dbReference>
<feature type="region of interest" description="Disordered" evidence="9">
    <location>
        <begin position="705"/>
        <end position="751"/>
    </location>
</feature>
<dbReference type="AlphaFoldDB" id="A0A9J5ZXT6"/>
<comment type="catalytic activity">
    <reaction evidence="8">
        <text>ATP + H2O = ADP + phosphate + H(+)</text>
        <dbReference type="Rhea" id="RHEA:13065"/>
        <dbReference type="ChEBI" id="CHEBI:15377"/>
        <dbReference type="ChEBI" id="CHEBI:15378"/>
        <dbReference type="ChEBI" id="CHEBI:30616"/>
        <dbReference type="ChEBI" id="CHEBI:43474"/>
        <dbReference type="ChEBI" id="CHEBI:456216"/>
        <dbReference type="EC" id="3.6.4.13"/>
    </reaction>
</comment>
<dbReference type="InterPro" id="IPR059027">
    <property type="entry name" value="DD_DDX21-DDX50"/>
</dbReference>
<dbReference type="InterPro" id="IPR012562">
    <property type="entry name" value="GUCT"/>
</dbReference>
<evidence type="ECO:0000256" key="3">
    <source>
        <dbReference type="ARBA" id="ARBA00022741"/>
    </source>
</evidence>
<dbReference type="GO" id="GO:0003724">
    <property type="term" value="F:RNA helicase activity"/>
    <property type="evidence" value="ECO:0007669"/>
    <property type="project" value="UniProtKB-EC"/>
</dbReference>
<organism evidence="12 13">
    <name type="scientific">Solanum commersonii</name>
    <name type="common">Commerson's wild potato</name>
    <name type="synonym">Commerson's nightshade</name>
    <dbReference type="NCBI Taxonomy" id="4109"/>
    <lineage>
        <taxon>Eukaryota</taxon>
        <taxon>Viridiplantae</taxon>
        <taxon>Streptophyta</taxon>
        <taxon>Embryophyta</taxon>
        <taxon>Tracheophyta</taxon>
        <taxon>Spermatophyta</taxon>
        <taxon>Magnoliopsida</taxon>
        <taxon>eudicotyledons</taxon>
        <taxon>Gunneridae</taxon>
        <taxon>Pentapetalae</taxon>
        <taxon>asterids</taxon>
        <taxon>lamiids</taxon>
        <taxon>Solanales</taxon>
        <taxon>Solanaceae</taxon>
        <taxon>Solanoideae</taxon>
        <taxon>Solaneae</taxon>
        <taxon>Solanum</taxon>
    </lineage>
</organism>
<dbReference type="Proteomes" id="UP000824120">
    <property type="component" value="Chromosome 3"/>
</dbReference>
<dbReference type="Pfam" id="PF08152">
    <property type="entry name" value="GUCT"/>
    <property type="match status" value="1"/>
</dbReference>
<dbReference type="GO" id="GO:0016787">
    <property type="term" value="F:hydrolase activity"/>
    <property type="evidence" value="ECO:0007669"/>
    <property type="project" value="UniProtKB-KW"/>
</dbReference>
<dbReference type="InterPro" id="IPR001650">
    <property type="entry name" value="Helicase_C-like"/>
</dbReference>
<dbReference type="CDD" id="cd00268">
    <property type="entry name" value="DEADc"/>
    <property type="match status" value="1"/>
</dbReference>
<comment type="caution">
    <text evidence="12">The sequence shown here is derived from an EMBL/GenBank/DDBJ whole genome shotgun (WGS) entry which is preliminary data.</text>
</comment>
<dbReference type="Pfam" id="PF00270">
    <property type="entry name" value="DEAD"/>
    <property type="match status" value="1"/>
</dbReference>
<evidence type="ECO:0000256" key="9">
    <source>
        <dbReference type="SAM" id="MobiDB-lite"/>
    </source>
</evidence>
<gene>
    <name evidence="12" type="ORF">H5410_016588</name>
</gene>
<reference evidence="12 13" key="1">
    <citation type="submission" date="2020-09" db="EMBL/GenBank/DDBJ databases">
        <title>De no assembly of potato wild relative species, Solanum commersonii.</title>
        <authorList>
            <person name="Cho K."/>
        </authorList>
    </citation>
    <scope>NUCLEOTIDE SEQUENCE [LARGE SCALE GENOMIC DNA]</scope>
    <source>
        <strain evidence="12">LZ3.2</strain>
        <tissue evidence="12">Leaf</tissue>
    </source>
</reference>
<dbReference type="InterPro" id="IPR035979">
    <property type="entry name" value="RBD_domain_sf"/>
</dbReference>
<name>A0A9J5ZXT6_SOLCO</name>
<comment type="similarity">
    <text evidence="1">Belongs to the DEAD box helicase family. DDX21/DDX50 subfamily.</text>
</comment>
<dbReference type="SMART" id="SM00490">
    <property type="entry name" value="HELICc"/>
    <property type="match status" value="1"/>
</dbReference>
<dbReference type="InterPro" id="IPR027417">
    <property type="entry name" value="P-loop_NTPase"/>
</dbReference>
<dbReference type="Gene3D" id="3.40.50.300">
    <property type="entry name" value="P-loop containing nucleotide triphosphate hydrolases"/>
    <property type="match status" value="2"/>
</dbReference>
<dbReference type="Pfam" id="PF26142">
    <property type="entry name" value="DD_DDX21-DDX50"/>
    <property type="match status" value="1"/>
</dbReference>
<proteinExistence type="inferred from homology"/>